<dbReference type="InterPro" id="IPR009197">
    <property type="entry name" value="MlrC"/>
</dbReference>
<dbReference type="AlphaFoldDB" id="A0A1E5XQN6"/>
<keyword evidence="1" id="KW-0482">Metalloprotease</keyword>
<reference evidence="4 5" key="1">
    <citation type="journal article" date="2015" name="Genome Announc.">
        <title>Genome Assemblies of Three Soil-Associated Devosia species: D. insulae, D. limi, and D. soli.</title>
        <authorList>
            <person name="Hassan Y.I."/>
            <person name="Lepp D."/>
            <person name="Zhou T."/>
        </authorList>
    </citation>
    <scope>NUCLEOTIDE SEQUENCE [LARGE SCALE GENOMIC DNA]</scope>
    <source>
        <strain evidence="4 5">DS-56</strain>
    </source>
</reference>
<dbReference type="EMBL" id="LAJE02000180">
    <property type="protein sequence ID" value="OEO30893.1"/>
    <property type="molecule type" value="Genomic_DNA"/>
</dbReference>
<sequence>MRIFIAALGTETNTFSPLPTGRKTFEETLWVRRDASLSSDNYFVLPLVEWRRLAEAAGDEVIESLSAFAQPAGRTVQAVWEELRDTLLGDLRAAGPLDLVLLNLHGAMASEQCDDCEGELIEMVRQVVGPEVVVGVEFDLHCHISERLMRHADLLVLYKEYPHTDVAERGAELFDLARRAVRGEIKPVMALRDLRMLDVWRTSDAPVRALVDWMQAAEQRDKVLSVSFGHGFPWADVPDVGAKTVVVTDGDADLAEAVAQELGDCIWALRETYAANLLDVAETMAAIAGGNGCTVVADISDNAGCGAASDSTFLLEPLLATKAERALFGLLWDPAAVRVCEEAGEGATLRLRIGGKVSAMSGRPVDVEARVLKLIHDAKVTYGDGKMPMGDAVLLDAGGVHIVINTIRTQTFNPDAFTQFGIALSDYRTVVLKSAQHFHAGFAPVADRIIYAVAEGTSSPDFRTLPLPHAGRPLWPQVADPWA</sequence>
<comment type="similarity">
    <text evidence="1">Belongs to the peptidase M81 family.</text>
</comment>
<dbReference type="InterPro" id="IPR010799">
    <property type="entry name" value="MlrC_C"/>
</dbReference>
<comment type="caution">
    <text evidence="4">The sequence shown here is derived from an EMBL/GenBank/DDBJ whole genome shotgun (WGS) entry which is preliminary data.</text>
</comment>
<dbReference type="OrthoDB" id="9782658at2"/>
<evidence type="ECO:0000313" key="4">
    <source>
        <dbReference type="EMBL" id="OEO30893.1"/>
    </source>
</evidence>
<evidence type="ECO:0000313" key="5">
    <source>
        <dbReference type="Proteomes" id="UP000095463"/>
    </source>
</evidence>
<dbReference type="Proteomes" id="UP000095463">
    <property type="component" value="Unassembled WGS sequence"/>
</dbReference>
<evidence type="ECO:0000259" key="2">
    <source>
        <dbReference type="Pfam" id="PF07171"/>
    </source>
</evidence>
<feature type="domain" description="Microcystin LR degradation protein MlrC C-terminal" evidence="2">
    <location>
        <begin position="296"/>
        <end position="467"/>
    </location>
</feature>
<comment type="function">
    <text evidence="1">Involved in peptidolytic degradation of cyclic heptapeptide hepatotoxin microcystin (MC).</text>
</comment>
<keyword evidence="5" id="KW-1185">Reference proteome</keyword>
<dbReference type="InterPro" id="IPR015995">
    <property type="entry name" value="MlrC_N"/>
</dbReference>
<keyword evidence="1" id="KW-0645">Protease</keyword>
<accession>A0A1E5XQN6</accession>
<dbReference type="RefSeq" id="WP_069909922.1">
    <property type="nucleotide sequence ID" value="NZ_LAJE02000180.1"/>
</dbReference>
<proteinExistence type="inferred from homology"/>
<protein>
    <recommendedName>
        <fullName evidence="1">Microcystinase C</fullName>
        <shortName evidence="1">MlrC</shortName>
    </recommendedName>
</protein>
<keyword evidence="1" id="KW-0479">Metal-binding</keyword>
<keyword evidence="1" id="KW-0378">Hydrolase</keyword>
<evidence type="ECO:0000259" key="3">
    <source>
        <dbReference type="Pfam" id="PF07364"/>
    </source>
</evidence>
<organism evidence="4 5">
    <name type="scientific">Devosia insulae DS-56</name>
    <dbReference type="NCBI Taxonomy" id="1116389"/>
    <lineage>
        <taxon>Bacteria</taxon>
        <taxon>Pseudomonadati</taxon>
        <taxon>Pseudomonadota</taxon>
        <taxon>Alphaproteobacteria</taxon>
        <taxon>Hyphomicrobiales</taxon>
        <taxon>Devosiaceae</taxon>
        <taxon>Devosia</taxon>
    </lineage>
</organism>
<evidence type="ECO:0000256" key="1">
    <source>
        <dbReference type="PIRNR" id="PIRNR012702"/>
    </source>
</evidence>
<dbReference type="PIRSF" id="PIRSF012702">
    <property type="entry name" value="UCP012702"/>
    <property type="match status" value="1"/>
</dbReference>
<dbReference type="GO" id="GO:0046872">
    <property type="term" value="F:metal ion binding"/>
    <property type="evidence" value="ECO:0007669"/>
    <property type="project" value="UniProtKB-KW"/>
</dbReference>
<dbReference type="Pfam" id="PF07171">
    <property type="entry name" value="MlrC_C"/>
    <property type="match status" value="1"/>
</dbReference>
<name>A0A1E5XQN6_9HYPH</name>
<dbReference type="GO" id="GO:0006508">
    <property type="term" value="P:proteolysis"/>
    <property type="evidence" value="ECO:0007669"/>
    <property type="project" value="UniProtKB-KW"/>
</dbReference>
<gene>
    <name evidence="4" type="ORF">VW23_019005</name>
</gene>
<dbReference type="Pfam" id="PF07364">
    <property type="entry name" value="DUF1485"/>
    <property type="match status" value="1"/>
</dbReference>
<comment type="cofactor">
    <cofactor evidence="1">
        <name>Zn(2+)</name>
        <dbReference type="ChEBI" id="CHEBI:29105"/>
    </cofactor>
    <text evidence="1">Binds 1 zinc ion per subunit.</text>
</comment>
<dbReference type="GO" id="GO:0008237">
    <property type="term" value="F:metallopeptidase activity"/>
    <property type="evidence" value="ECO:0007669"/>
    <property type="project" value="UniProtKB-KW"/>
</dbReference>
<feature type="domain" description="Microcystin LR degradation protein MlrC N-terminal" evidence="3">
    <location>
        <begin position="2"/>
        <end position="286"/>
    </location>
</feature>